<dbReference type="Gene3D" id="1.20.1560.10">
    <property type="entry name" value="ABC transporter type 1, transmembrane domain"/>
    <property type="match status" value="1"/>
</dbReference>
<dbReference type="InterPro" id="IPR011527">
    <property type="entry name" value="ABC1_TM_dom"/>
</dbReference>
<dbReference type="InterPro" id="IPR003439">
    <property type="entry name" value="ABC_transporter-like_ATP-bd"/>
</dbReference>
<evidence type="ECO:0000256" key="8">
    <source>
        <dbReference type="SAM" id="Phobius"/>
    </source>
</evidence>
<dbReference type="InterPro" id="IPR003593">
    <property type="entry name" value="AAA+_ATPase"/>
</dbReference>
<keyword evidence="6 8" id="KW-1133">Transmembrane helix</keyword>
<dbReference type="Gene3D" id="3.40.50.300">
    <property type="entry name" value="P-loop containing nucleotide triphosphate hydrolases"/>
    <property type="match status" value="1"/>
</dbReference>
<feature type="transmembrane region" description="Helical" evidence="8">
    <location>
        <begin position="274"/>
        <end position="295"/>
    </location>
</feature>
<feature type="domain" description="ABC transmembrane type-1" evidence="10">
    <location>
        <begin position="35"/>
        <end position="294"/>
    </location>
</feature>
<evidence type="ECO:0000259" key="10">
    <source>
        <dbReference type="PROSITE" id="PS50929"/>
    </source>
</evidence>
<dbReference type="FunFam" id="3.40.50.300:FF:000287">
    <property type="entry name" value="Multidrug ABC transporter ATP-binding protein"/>
    <property type="match status" value="1"/>
</dbReference>
<dbReference type="Pfam" id="PF00005">
    <property type="entry name" value="ABC_tran"/>
    <property type="match status" value="1"/>
</dbReference>
<feature type="domain" description="ABC transporter" evidence="9">
    <location>
        <begin position="338"/>
        <end position="571"/>
    </location>
</feature>
<feature type="transmembrane region" description="Helical" evidence="8">
    <location>
        <begin position="21"/>
        <end position="47"/>
    </location>
</feature>
<evidence type="ECO:0000256" key="2">
    <source>
        <dbReference type="ARBA" id="ARBA00022448"/>
    </source>
</evidence>
<dbReference type="SUPFAM" id="SSF52540">
    <property type="entry name" value="P-loop containing nucleoside triphosphate hydrolases"/>
    <property type="match status" value="1"/>
</dbReference>
<dbReference type="EMBL" id="ACCL02000002">
    <property type="protein sequence ID" value="EET62467.1"/>
    <property type="molecule type" value="Genomic_DNA"/>
</dbReference>
<feature type="transmembrane region" description="Helical" evidence="8">
    <location>
        <begin position="139"/>
        <end position="156"/>
    </location>
</feature>
<evidence type="ECO:0000259" key="9">
    <source>
        <dbReference type="PROSITE" id="PS50893"/>
    </source>
</evidence>
<proteinExistence type="predicted"/>
<dbReference type="STRING" id="168384.SAMN05660368_02232"/>
<dbReference type="SMART" id="SM00382">
    <property type="entry name" value="AAA"/>
    <property type="match status" value="1"/>
</dbReference>
<dbReference type="GO" id="GO:0005886">
    <property type="term" value="C:plasma membrane"/>
    <property type="evidence" value="ECO:0007669"/>
    <property type="project" value="UniProtKB-SubCell"/>
</dbReference>
<dbReference type="eggNOG" id="COG1132">
    <property type="taxonomic scope" value="Bacteria"/>
</dbReference>
<dbReference type="PROSITE" id="PS00211">
    <property type="entry name" value="ABC_TRANSPORTER_1"/>
    <property type="match status" value="1"/>
</dbReference>
<comment type="subcellular location">
    <subcellularLocation>
        <location evidence="1">Cell membrane</location>
        <topology evidence="1">Multi-pass membrane protein</topology>
    </subcellularLocation>
</comment>
<evidence type="ECO:0000313" key="11">
    <source>
        <dbReference type="EMBL" id="EET62467.1"/>
    </source>
</evidence>
<sequence length="575" mass="63104">MLALFSRILKLSGRYKGRIQGAFVCAFLESILAKMPVFLAFLVLSGFYQKTLTKAGCLYIGLALAAVVVLQALVHYLCDRLQSAAGYMIFADKRMELGGHLGKLPMGYFTSGNIGKISSVLGTDMVFIEEAAMSTLGNMMSYMLSAFILLVFMFFLDWRPGLIAAAVTLLASVIAKGMNKVSLKEAAGRQDQSEHLTDAVLSFAEGIGVIKSYNLIGEKSEELTGNFRRSRDTSLAFERKMTPWTRGLNILYAVGIAAIFALSVQLQLSGGLSLPYLCGVLLFVFDLFSPLKALYGEASRLTVMNAALDRIEAVLNETELPDKGTAHIPSESSGSPEICFDHVTFAYEDKEVLHNISFSMQKNTMTALVGPSGGGKSTIANLLARFWDVKSGKVTIRGTDIRDVPLAELMEQISMVFQRVYLFQDTIYNNISMGKPDAAEKEIYEAAKKARCYDFIMALPDGFQTVVGEGGATLSGGEKQRISIARCILKDAPIIILDEATASVDTDNESYIQEAINELVKGKTLLVIAHRLNTIREADQILVISDGRISEQGTHDELMEKDGIYRDFVDIRKKF</sequence>
<dbReference type="GO" id="GO:0016887">
    <property type="term" value="F:ATP hydrolysis activity"/>
    <property type="evidence" value="ECO:0007669"/>
    <property type="project" value="InterPro"/>
</dbReference>
<dbReference type="InterPro" id="IPR017871">
    <property type="entry name" value="ABC_transporter-like_CS"/>
</dbReference>
<dbReference type="PANTHER" id="PTHR43394:SF1">
    <property type="entry name" value="ATP-BINDING CASSETTE SUB-FAMILY B MEMBER 10, MITOCHONDRIAL"/>
    <property type="match status" value="1"/>
</dbReference>
<evidence type="ECO:0000313" key="12">
    <source>
        <dbReference type="Proteomes" id="UP000005561"/>
    </source>
</evidence>
<organism evidence="11 12">
    <name type="scientific">Marvinbryantia formatexigens DSM 14469</name>
    <dbReference type="NCBI Taxonomy" id="478749"/>
    <lineage>
        <taxon>Bacteria</taxon>
        <taxon>Bacillati</taxon>
        <taxon>Bacillota</taxon>
        <taxon>Clostridia</taxon>
        <taxon>Lachnospirales</taxon>
        <taxon>Lachnospiraceae</taxon>
        <taxon>Marvinbryantia</taxon>
    </lineage>
</organism>
<keyword evidence="7 8" id="KW-0472">Membrane</keyword>
<dbReference type="SUPFAM" id="SSF90123">
    <property type="entry name" value="ABC transporter transmembrane region"/>
    <property type="match status" value="1"/>
</dbReference>
<dbReference type="InterPro" id="IPR039421">
    <property type="entry name" value="Type_1_exporter"/>
</dbReference>
<dbReference type="PANTHER" id="PTHR43394">
    <property type="entry name" value="ATP-DEPENDENT PERMEASE MDL1, MITOCHONDRIAL"/>
    <property type="match status" value="1"/>
</dbReference>
<evidence type="ECO:0000256" key="5">
    <source>
        <dbReference type="ARBA" id="ARBA00022840"/>
    </source>
</evidence>
<keyword evidence="4" id="KW-0547">Nucleotide-binding</keyword>
<comment type="caution">
    <text evidence="11">The sequence shown here is derived from an EMBL/GenBank/DDBJ whole genome shotgun (WGS) entry which is preliminary data.</text>
</comment>
<feature type="transmembrane region" description="Helical" evidence="8">
    <location>
        <begin position="162"/>
        <end position="179"/>
    </location>
</feature>
<evidence type="ECO:0000256" key="3">
    <source>
        <dbReference type="ARBA" id="ARBA00022692"/>
    </source>
</evidence>
<dbReference type="AlphaFoldDB" id="C6LA60"/>
<evidence type="ECO:0000256" key="1">
    <source>
        <dbReference type="ARBA" id="ARBA00004651"/>
    </source>
</evidence>
<dbReference type="PROSITE" id="PS50893">
    <property type="entry name" value="ABC_TRANSPORTER_2"/>
    <property type="match status" value="1"/>
</dbReference>
<feature type="transmembrane region" description="Helical" evidence="8">
    <location>
        <begin position="59"/>
        <end position="78"/>
    </location>
</feature>
<reference evidence="11" key="1">
    <citation type="submission" date="2009-07" db="EMBL/GenBank/DDBJ databases">
        <authorList>
            <person name="Weinstock G."/>
            <person name="Sodergren E."/>
            <person name="Clifton S."/>
            <person name="Fulton L."/>
            <person name="Fulton B."/>
            <person name="Courtney L."/>
            <person name="Fronick C."/>
            <person name="Harrison M."/>
            <person name="Strong C."/>
            <person name="Farmer C."/>
            <person name="Delahaunty K."/>
            <person name="Markovic C."/>
            <person name="Hall O."/>
            <person name="Minx P."/>
            <person name="Tomlinson C."/>
            <person name="Mitreva M."/>
            <person name="Nelson J."/>
            <person name="Hou S."/>
            <person name="Wollam A."/>
            <person name="Pepin K.H."/>
            <person name="Johnson M."/>
            <person name="Bhonagiri V."/>
            <person name="Nash W.E."/>
            <person name="Warren W."/>
            <person name="Chinwalla A."/>
            <person name="Mardis E.R."/>
            <person name="Wilson R.K."/>
        </authorList>
    </citation>
    <scope>NUCLEOTIDE SEQUENCE [LARGE SCALE GENOMIC DNA]</scope>
    <source>
        <strain evidence="11">DSM 14469</strain>
    </source>
</reference>
<dbReference type="OrthoDB" id="9762778at2"/>
<keyword evidence="2" id="KW-0813">Transport</keyword>
<evidence type="ECO:0000256" key="7">
    <source>
        <dbReference type="ARBA" id="ARBA00023136"/>
    </source>
</evidence>
<protein>
    <submittedName>
        <fullName evidence="11">ABC transporter, permease/ATP-binding protein</fullName>
    </submittedName>
</protein>
<keyword evidence="12" id="KW-1185">Reference proteome</keyword>
<gene>
    <name evidence="11" type="ORF">BRYFOR_05502</name>
</gene>
<accession>C6LA60</accession>
<dbReference type="Pfam" id="PF00664">
    <property type="entry name" value="ABC_membrane"/>
    <property type="match status" value="1"/>
</dbReference>
<dbReference type="GO" id="GO:0005524">
    <property type="term" value="F:ATP binding"/>
    <property type="evidence" value="ECO:0007669"/>
    <property type="project" value="UniProtKB-KW"/>
</dbReference>
<dbReference type="PROSITE" id="PS50929">
    <property type="entry name" value="ABC_TM1F"/>
    <property type="match status" value="1"/>
</dbReference>
<dbReference type="GO" id="GO:0015421">
    <property type="term" value="F:ABC-type oligopeptide transporter activity"/>
    <property type="evidence" value="ECO:0007669"/>
    <property type="project" value="TreeGrafter"/>
</dbReference>
<evidence type="ECO:0000256" key="4">
    <source>
        <dbReference type="ARBA" id="ARBA00022741"/>
    </source>
</evidence>
<keyword evidence="5" id="KW-0067">ATP-binding</keyword>
<keyword evidence="3 8" id="KW-0812">Transmembrane</keyword>
<dbReference type="RefSeq" id="WP_006860302.1">
    <property type="nucleotide sequence ID" value="NZ_ACCL02000002.1"/>
</dbReference>
<dbReference type="CDD" id="cd07346">
    <property type="entry name" value="ABC_6TM_exporters"/>
    <property type="match status" value="1"/>
</dbReference>
<evidence type="ECO:0000256" key="6">
    <source>
        <dbReference type="ARBA" id="ARBA00022989"/>
    </source>
</evidence>
<dbReference type="Proteomes" id="UP000005561">
    <property type="component" value="Unassembled WGS sequence"/>
</dbReference>
<dbReference type="InterPro" id="IPR027417">
    <property type="entry name" value="P-loop_NTPase"/>
</dbReference>
<feature type="transmembrane region" description="Helical" evidence="8">
    <location>
        <begin position="249"/>
        <end position="268"/>
    </location>
</feature>
<name>C6LA60_9FIRM</name>
<dbReference type="InterPro" id="IPR036640">
    <property type="entry name" value="ABC1_TM_sf"/>
</dbReference>